<comment type="caution">
    <text evidence="1">The sequence shown here is derived from an EMBL/GenBank/DDBJ whole genome shotgun (WGS) entry which is preliminary data.</text>
</comment>
<dbReference type="Proteomes" id="UP001558613">
    <property type="component" value="Unassembled WGS sequence"/>
</dbReference>
<evidence type="ECO:0000313" key="2">
    <source>
        <dbReference type="Proteomes" id="UP001558613"/>
    </source>
</evidence>
<reference evidence="1 2" key="1">
    <citation type="submission" date="2023-09" db="EMBL/GenBank/DDBJ databases">
        <authorList>
            <person name="Wang M."/>
        </authorList>
    </citation>
    <scope>NUCLEOTIDE SEQUENCE [LARGE SCALE GENOMIC DNA]</scope>
    <source>
        <strain evidence="1">GT-2023</strain>
        <tissue evidence="1">Liver</tissue>
    </source>
</reference>
<accession>A0ABR3MD47</accession>
<evidence type="ECO:0000313" key="1">
    <source>
        <dbReference type="EMBL" id="KAL1261852.1"/>
    </source>
</evidence>
<sequence length="88" mass="10057">MLSTFALFSSDMQDSCCFVIEKSKEWQLDTLVDTFKGGDQHGGIFALGMRTQHPRPSSSFRVMPLKRNHCLRLLIFFQVLFCAGCKLH</sequence>
<protein>
    <submittedName>
        <fullName evidence="1">Uncharacterized protein</fullName>
    </submittedName>
</protein>
<organism evidence="1 2">
    <name type="scientific">Cirrhinus molitorella</name>
    <name type="common">mud carp</name>
    <dbReference type="NCBI Taxonomy" id="172907"/>
    <lineage>
        <taxon>Eukaryota</taxon>
        <taxon>Metazoa</taxon>
        <taxon>Chordata</taxon>
        <taxon>Craniata</taxon>
        <taxon>Vertebrata</taxon>
        <taxon>Euteleostomi</taxon>
        <taxon>Actinopterygii</taxon>
        <taxon>Neopterygii</taxon>
        <taxon>Teleostei</taxon>
        <taxon>Ostariophysi</taxon>
        <taxon>Cypriniformes</taxon>
        <taxon>Cyprinidae</taxon>
        <taxon>Labeoninae</taxon>
        <taxon>Labeonini</taxon>
        <taxon>Cirrhinus</taxon>
    </lineage>
</organism>
<proteinExistence type="predicted"/>
<gene>
    <name evidence="1" type="ORF">QQF64_007117</name>
</gene>
<dbReference type="EMBL" id="JAYMGO010000014">
    <property type="protein sequence ID" value="KAL1261852.1"/>
    <property type="molecule type" value="Genomic_DNA"/>
</dbReference>
<name>A0ABR3MD47_9TELE</name>
<keyword evidence="2" id="KW-1185">Reference proteome</keyword>